<evidence type="ECO:0000313" key="8">
    <source>
        <dbReference type="Proteomes" id="UP000319514"/>
    </source>
</evidence>
<feature type="active site" description="O-(5'-phospho-DNA)-serine intermediate" evidence="4 5">
    <location>
        <position position="10"/>
    </location>
</feature>
<protein>
    <submittedName>
        <fullName evidence="7">DNA invertase Pin-like site-specific DNA recombinase</fullName>
    </submittedName>
</protein>
<dbReference type="InterPro" id="IPR050639">
    <property type="entry name" value="SSR_resolvase"/>
</dbReference>
<evidence type="ECO:0000256" key="2">
    <source>
        <dbReference type="ARBA" id="ARBA00023125"/>
    </source>
</evidence>
<evidence type="ECO:0000256" key="4">
    <source>
        <dbReference type="PIRSR" id="PIRSR606118-50"/>
    </source>
</evidence>
<dbReference type="Gene3D" id="3.90.1750.20">
    <property type="entry name" value="Putative Large Serine Recombinase, Chain B, Domain 2"/>
    <property type="match status" value="1"/>
</dbReference>
<evidence type="ECO:0000256" key="3">
    <source>
        <dbReference type="ARBA" id="ARBA00023172"/>
    </source>
</evidence>
<dbReference type="InterPro" id="IPR038109">
    <property type="entry name" value="DNA_bind_recomb_sf"/>
</dbReference>
<evidence type="ECO:0000259" key="6">
    <source>
        <dbReference type="PROSITE" id="PS51736"/>
    </source>
</evidence>
<dbReference type="EMBL" id="VFOQ01000001">
    <property type="protein sequence ID" value="TQL58749.1"/>
    <property type="molecule type" value="Genomic_DNA"/>
</dbReference>
<keyword evidence="8" id="KW-1185">Reference proteome</keyword>
<dbReference type="GO" id="GO:0003677">
    <property type="term" value="F:DNA binding"/>
    <property type="evidence" value="ECO:0007669"/>
    <property type="project" value="UniProtKB-KW"/>
</dbReference>
<dbReference type="PANTHER" id="PTHR30461:SF23">
    <property type="entry name" value="DNA RECOMBINASE-RELATED"/>
    <property type="match status" value="1"/>
</dbReference>
<dbReference type="SMART" id="SM00857">
    <property type="entry name" value="Resolvase"/>
    <property type="match status" value="1"/>
</dbReference>
<sequence>MRLIGYIRVSTDRQAEAGFGLDVQEDALQGWARQQGHRLVRVIREEGVSGALDDRPGLVEAFAALRQREASGVVVPRLDRLARDLIVQEQILAEVRRGGWTVHSATNSESHYLADDPGDPSRTLIRQVLGAVSQYERAMIRLRLAGGRRQKAASGGYAYGAPHFGHRAVGGALVPDGREQAALRRMQALRAAGMSLREIAVALDVEGVAPKRGSRWHPQTVARALSRATAP</sequence>
<dbReference type="PROSITE" id="PS51736">
    <property type="entry name" value="RECOMBINASES_3"/>
    <property type="match status" value="1"/>
</dbReference>
<dbReference type="InterPro" id="IPR011109">
    <property type="entry name" value="DNA_bind_recombinase_dom"/>
</dbReference>
<keyword evidence="2" id="KW-0238">DNA-binding</keyword>
<reference evidence="7 8" key="1">
    <citation type="submission" date="2019-06" db="EMBL/GenBank/DDBJ databases">
        <title>Sequencing the genomes of 1000 actinobacteria strains.</title>
        <authorList>
            <person name="Klenk H.-P."/>
        </authorList>
    </citation>
    <scope>NUCLEOTIDE SEQUENCE [LARGE SCALE GENOMIC DNA]</scope>
    <source>
        <strain evidence="7 8">DSM 18082</strain>
    </source>
</reference>
<dbReference type="Proteomes" id="UP000319514">
    <property type="component" value="Unassembled WGS sequence"/>
</dbReference>
<dbReference type="Pfam" id="PF00239">
    <property type="entry name" value="Resolvase"/>
    <property type="match status" value="1"/>
</dbReference>
<dbReference type="InterPro" id="IPR036162">
    <property type="entry name" value="Resolvase-like_N_sf"/>
</dbReference>
<evidence type="ECO:0000313" key="7">
    <source>
        <dbReference type="EMBL" id="TQL58749.1"/>
    </source>
</evidence>
<dbReference type="CDD" id="cd00338">
    <property type="entry name" value="Ser_Recombinase"/>
    <property type="match status" value="1"/>
</dbReference>
<keyword evidence="3" id="KW-0233">DNA recombination</keyword>
<dbReference type="PANTHER" id="PTHR30461">
    <property type="entry name" value="DNA-INVERTASE FROM LAMBDOID PROPHAGE"/>
    <property type="match status" value="1"/>
</dbReference>
<dbReference type="Gene3D" id="3.40.50.1390">
    <property type="entry name" value="Resolvase, N-terminal catalytic domain"/>
    <property type="match status" value="1"/>
</dbReference>
<feature type="domain" description="Resolvase/invertase-type recombinase catalytic" evidence="6">
    <location>
        <begin position="2"/>
        <end position="155"/>
    </location>
</feature>
<dbReference type="AlphaFoldDB" id="A0A542ZEN9"/>
<dbReference type="InterPro" id="IPR006119">
    <property type="entry name" value="Resolv_N"/>
</dbReference>
<evidence type="ECO:0000256" key="5">
    <source>
        <dbReference type="PROSITE-ProRule" id="PRU10137"/>
    </source>
</evidence>
<dbReference type="RefSeq" id="WP_141786849.1">
    <property type="nucleotide sequence ID" value="NZ_BAAAKX010000006.1"/>
</dbReference>
<dbReference type="PROSITE" id="PS00397">
    <property type="entry name" value="RECOMBINASES_1"/>
    <property type="match status" value="1"/>
</dbReference>
<organism evidence="7 8">
    <name type="scientific">Oryzihumus leptocrescens</name>
    <dbReference type="NCBI Taxonomy" id="297536"/>
    <lineage>
        <taxon>Bacteria</taxon>
        <taxon>Bacillati</taxon>
        <taxon>Actinomycetota</taxon>
        <taxon>Actinomycetes</taxon>
        <taxon>Micrococcales</taxon>
        <taxon>Intrasporangiaceae</taxon>
        <taxon>Oryzihumus</taxon>
    </lineage>
</organism>
<dbReference type="OrthoDB" id="3217513at2"/>
<accession>A0A542ZEN9</accession>
<dbReference type="InterPro" id="IPR006118">
    <property type="entry name" value="Recombinase_CS"/>
</dbReference>
<keyword evidence="1" id="KW-0229">DNA integration</keyword>
<dbReference type="GO" id="GO:0015074">
    <property type="term" value="P:DNA integration"/>
    <property type="evidence" value="ECO:0007669"/>
    <property type="project" value="UniProtKB-KW"/>
</dbReference>
<dbReference type="SUPFAM" id="SSF53041">
    <property type="entry name" value="Resolvase-like"/>
    <property type="match status" value="1"/>
</dbReference>
<dbReference type="GO" id="GO:0000150">
    <property type="term" value="F:DNA strand exchange activity"/>
    <property type="evidence" value="ECO:0007669"/>
    <property type="project" value="InterPro"/>
</dbReference>
<dbReference type="Pfam" id="PF07508">
    <property type="entry name" value="Recombinase"/>
    <property type="match status" value="1"/>
</dbReference>
<proteinExistence type="predicted"/>
<name>A0A542ZEN9_9MICO</name>
<evidence type="ECO:0000256" key="1">
    <source>
        <dbReference type="ARBA" id="ARBA00022908"/>
    </source>
</evidence>
<gene>
    <name evidence="7" type="ORF">FB474_0085</name>
</gene>
<comment type="caution">
    <text evidence="7">The sequence shown here is derived from an EMBL/GenBank/DDBJ whole genome shotgun (WGS) entry which is preliminary data.</text>
</comment>